<sequence>MSYEFFVLQHIASVFLLFGFLFAHFDNLLRSTMWLWATMGIWIFSVAGRGLLVLFSSDYFTGSRAKVQVLTEAGKASDTDHHKPVEYIRMTFDTPLSWHPGQHVYVRFPGVAPLQAHPFTCLSLPSLLPHLPNRLVLLARVHKGITRRIYDYCVSHNENVSLLATKEKEGVSGESSPTLDGVLDKTCCCTPAIEAQEKPSDLHTTHFTALLDGPYGYTYSLGIYEHNVLFAAGSGITFVLPQVSFLLRETLMGKKCITKHIRLVWVVRSLDIIRWVKPELMEVALLMEKAPFQVDLDVYATGSTSQPIEPELTSIVHFSMGARPDIKGIMDAEVSTANEANSSTMSVNVCGPKSLIHDISNYISSANARLAFGKLGSLRDLRLISESFSF</sequence>
<keyword evidence="12" id="KW-1185">Reference proteome</keyword>
<organism evidence="11 12">
    <name type="scientific">Malassezia pachydermatis</name>
    <dbReference type="NCBI Taxonomy" id="77020"/>
    <lineage>
        <taxon>Eukaryota</taxon>
        <taxon>Fungi</taxon>
        <taxon>Dikarya</taxon>
        <taxon>Basidiomycota</taxon>
        <taxon>Ustilaginomycotina</taxon>
        <taxon>Malasseziomycetes</taxon>
        <taxon>Malasseziales</taxon>
        <taxon>Malasseziaceae</taxon>
        <taxon>Malassezia</taxon>
    </lineage>
</organism>
<keyword evidence="4" id="KW-0813">Transport</keyword>
<dbReference type="VEuPathDB" id="FungiDB:Malapachy_4020"/>
<dbReference type="InterPro" id="IPR039261">
    <property type="entry name" value="FNR_nucleotide-bd"/>
</dbReference>
<keyword evidence="6" id="KW-0249">Electron transport</keyword>
<dbReference type="STRING" id="77020.A0A0M9VP03"/>
<evidence type="ECO:0000313" key="12">
    <source>
        <dbReference type="Proteomes" id="UP000037751"/>
    </source>
</evidence>
<evidence type="ECO:0000256" key="8">
    <source>
        <dbReference type="ARBA" id="ARBA00048483"/>
    </source>
</evidence>
<dbReference type="GeneID" id="28730352"/>
<dbReference type="InterPro" id="IPR013112">
    <property type="entry name" value="FAD-bd_8"/>
</dbReference>
<reference evidence="11 12" key="1">
    <citation type="submission" date="2015-07" db="EMBL/GenBank/DDBJ databases">
        <title>Draft Genome Sequence of Malassezia furfur CBS1878 and Malassezia pachydermatis CBS1879.</title>
        <authorList>
            <person name="Triana S."/>
            <person name="Ohm R."/>
            <person name="Gonzalez A."/>
            <person name="DeCock H."/>
            <person name="Restrepo S."/>
            <person name="Celis A."/>
        </authorList>
    </citation>
    <scope>NUCLEOTIDE SEQUENCE [LARGE SCALE GENOMIC DNA]</scope>
    <source>
        <strain evidence="11 12">CBS 1879</strain>
    </source>
</reference>
<name>A0A0M9VP03_9BASI</name>
<evidence type="ECO:0000256" key="6">
    <source>
        <dbReference type="ARBA" id="ARBA00022982"/>
    </source>
</evidence>
<dbReference type="CDD" id="cd06186">
    <property type="entry name" value="NOX_Duox_like_FAD_NADP"/>
    <property type="match status" value="1"/>
</dbReference>
<protein>
    <recommendedName>
        <fullName evidence="3">ferric-chelate reductase (NADPH)</fullName>
        <ecNumber evidence="3">1.16.1.9</ecNumber>
    </recommendedName>
</protein>
<dbReference type="GO" id="GO:0006879">
    <property type="term" value="P:intracellular iron ion homeostasis"/>
    <property type="evidence" value="ECO:0007669"/>
    <property type="project" value="TreeGrafter"/>
</dbReference>
<dbReference type="OrthoDB" id="17725at2759"/>
<evidence type="ECO:0000313" key="11">
    <source>
        <dbReference type="EMBL" id="KOS13919.1"/>
    </source>
</evidence>
<dbReference type="InterPro" id="IPR017938">
    <property type="entry name" value="Riboflavin_synthase-like_b-brl"/>
</dbReference>
<feature type="domain" description="FAD-binding FR-type" evidence="10">
    <location>
        <begin position="57"/>
        <end position="221"/>
    </location>
</feature>
<dbReference type="SUPFAM" id="SSF52343">
    <property type="entry name" value="Ferredoxin reductase-like, C-terminal NADP-linked domain"/>
    <property type="match status" value="1"/>
</dbReference>
<dbReference type="PANTHER" id="PTHR32361">
    <property type="entry name" value="FERRIC/CUPRIC REDUCTASE TRANSMEMBRANE COMPONENT"/>
    <property type="match status" value="1"/>
</dbReference>
<evidence type="ECO:0000256" key="9">
    <source>
        <dbReference type="SAM" id="Phobius"/>
    </source>
</evidence>
<dbReference type="Pfam" id="PF08030">
    <property type="entry name" value="NAD_binding_6"/>
    <property type="match status" value="1"/>
</dbReference>
<keyword evidence="9" id="KW-0812">Transmembrane</keyword>
<feature type="transmembrane region" description="Helical" evidence="9">
    <location>
        <begin position="35"/>
        <end position="55"/>
    </location>
</feature>
<dbReference type="PROSITE" id="PS51384">
    <property type="entry name" value="FAD_FR"/>
    <property type="match status" value="1"/>
</dbReference>
<evidence type="ECO:0000256" key="4">
    <source>
        <dbReference type="ARBA" id="ARBA00022448"/>
    </source>
</evidence>
<dbReference type="GO" id="GO:0015677">
    <property type="term" value="P:copper ion import"/>
    <property type="evidence" value="ECO:0007669"/>
    <property type="project" value="TreeGrafter"/>
</dbReference>
<dbReference type="Pfam" id="PF08022">
    <property type="entry name" value="FAD_binding_8"/>
    <property type="match status" value="1"/>
</dbReference>
<comment type="similarity">
    <text evidence="2">Belongs to the ferric reductase (FRE) family.</text>
</comment>
<keyword evidence="9" id="KW-1133">Transmembrane helix</keyword>
<evidence type="ECO:0000256" key="7">
    <source>
        <dbReference type="ARBA" id="ARBA00023002"/>
    </source>
</evidence>
<comment type="subcellular location">
    <subcellularLocation>
        <location evidence="1">Cell membrane</location>
        <topology evidence="1">Multi-pass membrane protein</topology>
    </subcellularLocation>
</comment>
<dbReference type="SUPFAM" id="SSF63380">
    <property type="entry name" value="Riboflavin synthase domain-like"/>
    <property type="match status" value="1"/>
</dbReference>
<gene>
    <name evidence="11" type="ORF">Malapachy_4020</name>
</gene>
<proteinExistence type="inferred from homology"/>
<feature type="transmembrane region" description="Helical" evidence="9">
    <location>
        <begin position="6"/>
        <end position="23"/>
    </location>
</feature>
<dbReference type="GO" id="GO:0005886">
    <property type="term" value="C:plasma membrane"/>
    <property type="evidence" value="ECO:0007669"/>
    <property type="project" value="UniProtKB-SubCell"/>
</dbReference>
<keyword evidence="5" id="KW-1003">Cell membrane</keyword>
<comment type="catalytic activity">
    <reaction evidence="8">
        <text>2 a Fe(II)-siderophore + NADP(+) + H(+) = 2 a Fe(III)-siderophore + NADPH</text>
        <dbReference type="Rhea" id="RHEA:28795"/>
        <dbReference type="Rhea" id="RHEA-COMP:11342"/>
        <dbReference type="Rhea" id="RHEA-COMP:11344"/>
        <dbReference type="ChEBI" id="CHEBI:15378"/>
        <dbReference type="ChEBI" id="CHEBI:29033"/>
        <dbReference type="ChEBI" id="CHEBI:29034"/>
        <dbReference type="ChEBI" id="CHEBI:57783"/>
        <dbReference type="ChEBI" id="CHEBI:58349"/>
        <dbReference type="EC" id="1.16.1.9"/>
    </reaction>
</comment>
<dbReference type="EC" id="1.16.1.9" evidence="3"/>
<dbReference type="GO" id="GO:0006826">
    <property type="term" value="P:iron ion transport"/>
    <property type="evidence" value="ECO:0007669"/>
    <property type="project" value="TreeGrafter"/>
</dbReference>
<keyword evidence="7" id="KW-0560">Oxidoreductase</keyword>
<dbReference type="EMBL" id="LGAV01000004">
    <property type="protein sequence ID" value="KOS13919.1"/>
    <property type="molecule type" value="Genomic_DNA"/>
</dbReference>
<comment type="caution">
    <text evidence="11">The sequence shown here is derived from an EMBL/GenBank/DDBJ whole genome shotgun (WGS) entry which is preliminary data.</text>
</comment>
<dbReference type="InterPro" id="IPR051410">
    <property type="entry name" value="Ferric/Cupric_Reductase"/>
</dbReference>
<keyword evidence="9" id="KW-0472">Membrane</keyword>
<evidence type="ECO:0000256" key="1">
    <source>
        <dbReference type="ARBA" id="ARBA00004651"/>
    </source>
</evidence>
<evidence type="ECO:0000259" key="10">
    <source>
        <dbReference type="PROSITE" id="PS51384"/>
    </source>
</evidence>
<dbReference type="AlphaFoldDB" id="A0A0M9VP03"/>
<dbReference type="InterPro" id="IPR013121">
    <property type="entry name" value="Fe_red_NAD-bd_6"/>
</dbReference>
<evidence type="ECO:0000256" key="2">
    <source>
        <dbReference type="ARBA" id="ARBA00006278"/>
    </source>
</evidence>
<dbReference type="Gene3D" id="3.40.50.80">
    <property type="entry name" value="Nucleotide-binding domain of ferredoxin-NADP reductase (FNR) module"/>
    <property type="match status" value="1"/>
</dbReference>
<dbReference type="InterPro" id="IPR017927">
    <property type="entry name" value="FAD-bd_FR_type"/>
</dbReference>
<dbReference type="RefSeq" id="XP_017991551.1">
    <property type="nucleotide sequence ID" value="XM_018138476.1"/>
</dbReference>
<accession>A0A0M9VP03</accession>
<dbReference type="GO" id="GO:0052851">
    <property type="term" value="F:ferric-chelate reductase (NADPH) activity"/>
    <property type="evidence" value="ECO:0007669"/>
    <property type="project" value="UniProtKB-EC"/>
</dbReference>
<dbReference type="Proteomes" id="UP000037751">
    <property type="component" value="Unassembled WGS sequence"/>
</dbReference>
<evidence type="ECO:0000256" key="3">
    <source>
        <dbReference type="ARBA" id="ARBA00012668"/>
    </source>
</evidence>
<evidence type="ECO:0000256" key="5">
    <source>
        <dbReference type="ARBA" id="ARBA00022475"/>
    </source>
</evidence>